<gene>
    <name evidence="1" type="ORF">CCAP1982_LOCUS10360</name>
</gene>
<dbReference type="AlphaFoldDB" id="A0A811UXQ7"/>
<protein>
    <submittedName>
        <fullName evidence="1">(Mediterranean fruit fly) hypothetical protein</fullName>
    </submittedName>
</protein>
<accession>A0A811UXQ7</accession>
<feature type="non-terminal residue" evidence="1">
    <location>
        <position position="91"/>
    </location>
</feature>
<evidence type="ECO:0000313" key="2">
    <source>
        <dbReference type="Proteomes" id="UP000606786"/>
    </source>
</evidence>
<evidence type="ECO:0000313" key="1">
    <source>
        <dbReference type="EMBL" id="CAD7001873.1"/>
    </source>
</evidence>
<organism evidence="1 2">
    <name type="scientific">Ceratitis capitata</name>
    <name type="common">Mediterranean fruit fly</name>
    <name type="synonym">Tephritis capitata</name>
    <dbReference type="NCBI Taxonomy" id="7213"/>
    <lineage>
        <taxon>Eukaryota</taxon>
        <taxon>Metazoa</taxon>
        <taxon>Ecdysozoa</taxon>
        <taxon>Arthropoda</taxon>
        <taxon>Hexapoda</taxon>
        <taxon>Insecta</taxon>
        <taxon>Pterygota</taxon>
        <taxon>Neoptera</taxon>
        <taxon>Endopterygota</taxon>
        <taxon>Diptera</taxon>
        <taxon>Brachycera</taxon>
        <taxon>Muscomorpha</taxon>
        <taxon>Tephritoidea</taxon>
        <taxon>Tephritidae</taxon>
        <taxon>Ceratitis</taxon>
        <taxon>Ceratitis</taxon>
    </lineage>
</organism>
<proteinExistence type="predicted"/>
<sequence length="91" mass="10009">MRTHLMRLNWLVGIGLSDSPKMKPGSKKRKHSNDWIVINPVTASDAPINSLISPPYHGEHIPPSPIGGVSGATTSIYTCPFPYYYIDCILS</sequence>
<dbReference type="EMBL" id="CAJHJT010000023">
    <property type="protein sequence ID" value="CAD7001873.1"/>
    <property type="molecule type" value="Genomic_DNA"/>
</dbReference>
<reference evidence="1" key="1">
    <citation type="submission" date="2020-11" db="EMBL/GenBank/DDBJ databases">
        <authorList>
            <person name="Whitehead M."/>
        </authorList>
    </citation>
    <scope>NUCLEOTIDE SEQUENCE</scope>
    <source>
        <strain evidence="1">EGII</strain>
    </source>
</reference>
<dbReference type="Proteomes" id="UP000606786">
    <property type="component" value="Unassembled WGS sequence"/>
</dbReference>
<name>A0A811UXQ7_CERCA</name>
<keyword evidence="2" id="KW-1185">Reference proteome</keyword>
<comment type="caution">
    <text evidence="1">The sequence shown here is derived from an EMBL/GenBank/DDBJ whole genome shotgun (WGS) entry which is preliminary data.</text>
</comment>